<reference evidence="4" key="1">
    <citation type="journal article" date="2019" name="Int. J. Syst. Evol. Microbiol.">
        <title>The Global Catalogue of Microorganisms (GCM) 10K type strain sequencing project: providing services to taxonomists for standard genome sequencing and annotation.</title>
        <authorList>
            <consortium name="The Broad Institute Genomics Platform"/>
            <consortium name="The Broad Institute Genome Sequencing Center for Infectious Disease"/>
            <person name="Wu L."/>
            <person name="Ma J."/>
        </authorList>
    </citation>
    <scope>NUCLEOTIDE SEQUENCE [LARGE SCALE GENOMIC DNA]</scope>
    <source>
        <strain evidence="4">JCM 9651</strain>
    </source>
</reference>
<dbReference type="EMBL" id="BAAAYL010000001">
    <property type="protein sequence ID" value="GAA3372387.1"/>
    <property type="molecule type" value="Genomic_DNA"/>
</dbReference>
<dbReference type="InterPro" id="IPR015943">
    <property type="entry name" value="WD40/YVTN_repeat-like_dom_sf"/>
</dbReference>
<gene>
    <name evidence="3" type="ORF">GCM10020367_27110</name>
</gene>
<dbReference type="InterPro" id="IPR002372">
    <property type="entry name" value="PQQ_rpt_dom"/>
</dbReference>
<name>A0ABP6SB11_9ACTN</name>
<dbReference type="Proteomes" id="UP001499990">
    <property type="component" value="Unassembled WGS sequence"/>
</dbReference>
<evidence type="ECO:0000259" key="2">
    <source>
        <dbReference type="Pfam" id="PF13360"/>
    </source>
</evidence>
<feature type="domain" description="Pyrrolo-quinoline quinone repeat" evidence="2">
    <location>
        <begin position="214"/>
        <end position="337"/>
    </location>
</feature>
<feature type="compositionally biased region" description="Low complexity" evidence="1">
    <location>
        <begin position="86"/>
        <end position="112"/>
    </location>
</feature>
<feature type="region of interest" description="Disordered" evidence="1">
    <location>
        <begin position="1"/>
        <end position="115"/>
    </location>
</feature>
<proteinExistence type="predicted"/>
<dbReference type="SUPFAM" id="SSF50998">
    <property type="entry name" value="Quinoprotein alcohol dehydrogenase-like"/>
    <property type="match status" value="1"/>
</dbReference>
<dbReference type="PANTHER" id="PTHR34512:SF30">
    <property type="entry name" value="OUTER MEMBRANE PROTEIN ASSEMBLY FACTOR BAMB"/>
    <property type="match status" value="1"/>
</dbReference>
<feature type="region of interest" description="Disordered" evidence="1">
    <location>
        <begin position="146"/>
        <end position="188"/>
    </location>
</feature>
<keyword evidence="4" id="KW-1185">Reference proteome</keyword>
<evidence type="ECO:0000313" key="4">
    <source>
        <dbReference type="Proteomes" id="UP001499990"/>
    </source>
</evidence>
<accession>A0ABP6SB11</accession>
<protein>
    <submittedName>
        <fullName evidence="3">PQQ-binding-like beta-propeller repeat protein</fullName>
    </submittedName>
</protein>
<comment type="caution">
    <text evidence="3">The sequence shown here is derived from an EMBL/GenBank/DDBJ whole genome shotgun (WGS) entry which is preliminary data.</text>
</comment>
<feature type="compositionally biased region" description="Pro residues" evidence="1">
    <location>
        <begin position="31"/>
        <end position="46"/>
    </location>
</feature>
<dbReference type="Pfam" id="PF13360">
    <property type="entry name" value="PQQ_2"/>
    <property type="match status" value="1"/>
</dbReference>
<dbReference type="PANTHER" id="PTHR34512">
    <property type="entry name" value="CELL SURFACE PROTEIN"/>
    <property type="match status" value="1"/>
</dbReference>
<dbReference type="RefSeq" id="WP_345037042.1">
    <property type="nucleotide sequence ID" value="NZ_BAAAYL010000001.1"/>
</dbReference>
<evidence type="ECO:0000313" key="3">
    <source>
        <dbReference type="EMBL" id="GAA3372387.1"/>
    </source>
</evidence>
<sequence length="589" mass="60835">MTQPPSPYPPQGGFGAPQDPSGEAPGFGAPQNPPPGGFGAPQPPGDAAPGQAPVTPGYGQPQAPVPGYGYAQTPPGGQPGHGYPQGGPYAQPSGPYGQYPPQQFPGAPATAAGGNGPFKRRTGAIIGAAVAGLLVVGCGVWLATSGGADDPKKPVAGGSDAPTPTGSASVDQGDGSGDGRKAAEDLNAGRKPGEAKVLYLHMNHTALPESGGETYGPWFSGDTVVKAMFREVTGYSAADGKQKWSVPLATPVCAAPLQPTADGKIVIGVKDGNTRSSECSLLQQIDLTTGKAGWKKEIPEENTFDIMTSLDLTIAGDTVTASRLGTSSAFSVTDGRKLFGEMPGACKFDAFAGGEKLVGVAGCTVDGEPNAYEQVQEVDPATGKAKWTFEVPKGWKVERVYSVSPVVLYLTNEEKKAWNISTLTSTGVVRSQLATKDSFEPQCGWALSDRSLQGCTGAVADGNTLYLPTKPKGSSPRTNEIVAFDLDTGKEKWRSPADEGRTMLPLKMEGANLLAYTEPAAGKGGAVTSIAPSGGSPKTVLQNPASTAGIEKTFHSKRIDYVDGRFFILNSMILGKKDTEEKALMAFGK</sequence>
<evidence type="ECO:0000256" key="1">
    <source>
        <dbReference type="SAM" id="MobiDB-lite"/>
    </source>
</evidence>
<dbReference type="InterPro" id="IPR011047">
    <property type="entry name" value="Quinoprotein_ADH-like_sf"/>
</dbReference>
<organism evidence="3 4">
    <name type="scientific">Streptomyces sannanensis</name>
    <dbReference type="NCBI Taxonomy" id="285536"/>
    <lineage>
        <taxon>Bacteria</taxon>
        <taxon>Bacillati</taxon>
        <taxon>Actinomycetota</taxon>
        <taxon>Actinomycetes</taxon>
        <taxon>Kitasatosporales</taxon>
        <taxon>Streptomycetaceae</taxon>
        <taxon>Streptomyces</taxon>
    </lineage>
</organism>
<feature type="compositionally biased region" description="Basic and acidic residues" evidence="1">
    <location>
        <begin position="177"/>
        <end position="188"/>
    </location>
</feature>
<dbReference type="Gene3D" id="2.130.10.10">
    <property type="entry name" value="YVTN repeat-like/Quinoprotein amine dehydrogenase"/>
    <property type="match status" value="1"/>
</dbReference>
<feature type="compositionally biased region" description="Pro residues" evidence="1">
    <location>
        <begin position="1"/>
        <end position="10"/>
    </location>
</feature>